<name>A0A554MWB1_9EURY</name>
<keyword evidence="1" id="KW-1133">Transmembrane helix</keyword>
<feature type="transmembrane region" description="Helical" evidence="1">
    <location>
        <begin position="172"/>
        <end position="193"/>
    </location>
</feature>
<keyword evidence="3" id="KW-0378">Hydrolase</keyword>
<dbReference type="PANTHER" id="PTHR36435:SF1">
    <property type="entry name" value="CAAX AMINO TERMINAL PROTEASE FAMILY PROTEIN"/>
    <property type="match status" value="1"/>
</dbReference>
<feature type="transmembrane region" description="Helical" evidence="1">
    <location>
        <begin position="200"/>
        <end position="218"/>
    </location>
</feature>
<evidence type="ECO:0000256" key="1">
    <source>
        <dbReference type="SAM" id="Phobius"/>
    </source>
</evidence>
<proteinExistence type="predicted"/>
<keyword evidence="3" id="KW-0482">Metalloprotease</keyword>
<organism evidence="3 4">
    <name type="scientific">Haloglomus irregulare</name>
    <dbReference type="NCBI Taxonomy" id="2234134"/>
    <lineage>
        <taxon>Archaea</taxon>
        <taxon>Methanobacteriati</taxon>
        <taxon>Methanobacteriota</taxon>
        <taxon>Stenosarchaea group</taxon>
        <taxon>Halobacteria</taxon>
        <taxon>Halobacteriales</taxon>
        <taxon>Natronomonadaceae</taxon>
        <taxon>Haloglomus</taxon>
    </lineage>
</organism>
<keyword evidence="1" id="KW-0812">Transmembrane</keyword>
<dbReference type="GO" id="GO:0006508">
    <property type="term" value="P:proteolysis"/>
    <property type="evidence" value="ECO:0007669"/>
    <property type="project" value="UniProtKB-KW"/>
</dbReference>
<keyword evidence="3" id="KW-0645">Protease</keyword>
<gene>
    <name evidence="3" type="ORF">DP107_15975</name>
</gene>
<keyword evidence="4" id="KW-1185">Reference proteome</keyword>
<feature type="transmembrane region" description="Helical" evidence="1">
    <location>
        <begin position="224"/>
        <end position="244"/>
    </location>
</feature>
<dbReference type="InterPro" id="IPR052710">
    <property type="entry name" value="CAAX_protease"/>
</dbReference>
<accession>A0A554MWB1</accession>
<feature type="transmembrane region" description="Helical" evidence="1">
    <location>
        <begin position="140"/>
        <end position="160"/>
    </location>
</feature>
<dbReference type="Pfam" id="PF02517">
    <property type="entry name" value="Rce1-like"/>
    <property type="match status" value="1"/>
</dbReference>
<feature type="transmembrane region" description="Helical" evidence="1">
    <location>
        <begin position="56"/>
        <end position="79"/>
    </location>
</feature>
<dbReference type="OrthoDB" id="275779at2157"/>
<feature type="domain" description="CAAX prenyl protease 2/Lysostaphin resistance protein A-like" evidence="2">
    <location>
        <begin position="141"/>
        <end position="237"/>
    </location>
</feature>
<dbReference type="InParanoid" id="A0A554MWB1"/>
<evidence type="ECO:0000313" key="4">
    <source>
        <dbReference type="Proteomes" id="UP000319894"/>
    </source>
</evidence>
<feature type="transmembrane region" description="Helical" evidence="1">
    <location>
        <begin position="20"/>
        <end position="44"/>
    </location>
</feature>
<comment type="caution">
    <text evidence="3">The sequence shown here is derived from an EMBL/GenBank/DDBJ whole genome shotgun (WGS) entry which is preliminary data.</text>
</comment>
<dbReference type="GO" id="GO:0008237">
    <property type="term" value="F:metallopeptidase activity"/>
    <property type="evidence" value="ECO:0007669"/>
    <property type="project" value="UniProtKB-KW"/>
</dbReference>
<dbReference type="GO" id="GO:0080120">
    <property type="term" value="P:CAAX-box protein maturation"/>
    <property type="evidence" value="ECO:0007669"/>
    <property type="project" value="UniProtKB-ARBA"/>
</dbReference>
<dbReference type="RefSeq" id="WP_144263142.1">
    <property type="nucleotide sequence ID" value="NZ_QMDX01000013.1"/>
</dbReference>
<dbReference type="EMBL" id="QMDX01000013">
    <property type="protein sequence ID" value="TSD09406.1"/>
    <property type="molecule type" value="Genomic_DNA"/>
</dbReference>
<dbReference type="GO" id="GO:0004175">
    <property type="term" value="F:endopeptidase activity"/>
    <property type="evidence" value="ECO:0007669"/>
    <property type="project" value="UniProtKB-ARBA"/>
</dbReference>
<sequence>MDELTGLSGASTEARLRSVGAGIGLTVAGFVTALVVLLLGVQVLAAVGIPVQERPVLAIGLAIVLQGLGFGIAVAVYMALTRDFDLLRYRLPTLRDLGWAVGGLIALFVGYAAIAAVVSQLGLDTAQNSIVEQGRQNPELVLYLIPLAILVVGPSEELLFRGAIQGVLRRAYAPVPAIVIASALFGVAHVFALSGSGTGVIVYIAVTFVLGCILGYVYERTSNLVVPALIHGVYNAILFSMLYVQVSGGV</sequence>
<dbReference type="Proteomes" id="UP000319894">
    <property type="component" value="Unassembled WGS sequence"/>
</dbReference>
<dbReference type="InterPro" id="IPR003675">
    <property type="entry name" value="Rce1/LyrA-like_dom"/>
</dbReference>
<evidence type="ECO:0000313" key="3">
    <source>
        <dbReference type="EMBL" id="TSD09406.1"/>
    </source>
</evidence>
<reference evidence="3 4" key="1">
    <citation type="submission" date="2018-06" db="EMBL/GenBank/DDBJ databases">
        <title>Natronomonas sp. F16-60 a new haloarchaeon isolated from a solar saltern of Isla Cristina, Huelva, Spain.</title>
        <authorList>
            <person name="Duran-Viseras A."/>
            <person name="Sanchez-Porro C."/>
            <person name="Ventosa A."/>
        </authorList>
    </citation>
    <scope>NUCLEOTIDE SEQUENCE [LARGE SCALE GENOMIC DNA]</scope>
    <source>
        <strain evidence="3 4">F16-60</strain>
    </source>
</reference>
<evidence type="ECO:0000259" key="2">
    <source>
        <dbReference type="Pfam" id="PF02517"/>
    </source>
</evidence>
<protein>
    <submittedName>
        <fullName evidence="3">CPBP family intramembrane metalloprotease</fullName>
    </submittedName>
</protein>
<dbReference type="AlphaFoldDB" id="A0A554MWB1"/>
<keyword evidence="1" id="KW-0472">Membrane</keyword>
<feature type="transmembrane region" description="Helical" evidence="1">
    <location>
        <begin position="99"/>
        <end position="119"/>
    </location>
</feature>
<dbReference type="PANTHER" id="PTHR36435">
    <property type="entry name" value="SLR1288 PROTEIN"/>
    <property type="match status" value="1"/>
</dbReference>